<sequence length="646" mass="71108">MSPSPARFALTFVAGLIATSNVLAVPSADPCAKISGQPFVVPSDALACLKSFPFNRTLQDNVMTVVSGVFDFFTFEDWYFTSPPPFQESTSNIPAQLTKIKRTTYKTDYDFNRDLYDFTTQLNDGHTRYFPNCYTTFQNLLPAPVVTLEENGVQNVFIVPDLVEFIPLLGTAFTSFFDKIGFNWQRLAGAKVLEIEGVDAYAYADKIASTASGNYLDHGVRVNSVFSSYRISANDFSQRFGDIAGPAFPDKDTLTMKIIAVNSTKAETVKIPFLANYLGSPFTDKASFWDANCAANEETNGVDLRSSASLRGQVKRAKAEIVDKDPGSAVGLPGPFIPNLPPASGNSGVIKSFILPGNKTGVMFVGSFGGDFNLFQTDTVASIQKFKQSGVTRLIIDLTNNGGGFVCLGQFLHQYLAGAKIGYPGFQTTSRANPLAQKILASDIALGNNDFITFYSSDNWAFLNDTQMPLGFNYNDPSVSFKINGRNDPESIRFHDICTPFSVPVPDDPPFDLSNVVIVGNADCASTCAMFSTLMFERHQTKIAIFGGKPGLPMEYKGMAGNQVLEWSDLDTEIKTAGVKDDPLAPPDLLVNSNMRHNWRIAWSFLNENNPIAYQSERPQFRFPYTKDTYNNPQNLWLFAESKLFP</sequence>
<evidence type="ECO:0000256" key="1">
    <source>
        <dbReference type="SAM" id="SignalP"/>
    </source>
</evidence>
<dbReference type="InterPro" id="IPR029045">
    <property type="entry name" value="ClpP/crotonase-like_dom_sf"/>
</dbReference>
<dbReference type="Proteomes" id="UP001212997">
    <property type="component" value="Unassembled WGS sequence"/>
</dbReference>
<protein>
    <recommendedName>
        <fullName evidence="4">Tail specific protease domain-containing protein</fullName>
    </recommendedName>
</protein>
<evidence type="ECO:0000313" key="2">
    <source>
        <dbReference type="EMBL" id="KAJ3481416.1"/>
    </source>
</evidence>
<dbReference type="Gene3D" id="3.90.226.10">
    <property type="entry name" value="2-enoyl-CoA Hydratase, Chain A, domain 1"/>
    <property type="match status" value="1"/>
</dbReference>
<dbReference type="PANTHER" id="PTHR37049">
    <property type="entry name" value="PEPTIDASE S41 FAMILY PROTEIN"/>
    <property type="match status" value="1"/>
</dbReference>
<dbReference type="InterPro" id="IPR052766">
    <property type="entry name" value="S41A_metabolite_peptidase"/>
</dbReference>
<organism evidence="2 3">
    <name type="scientific">Meripilus lineatus</name>
    <dbReference type="NCBI Taxonomy" id="2056292"/>
    <lineage>
        <taxon>Eukaryota</taxon>
        <taxon>Fungi</taxon>
        <taxon>Dikarya</taxon>
        <taxon>Basidiomycota</taxon>
        <taxon>Agaricomycotina</taxon>
        <taxon>Agaricomycetes</taxon>
        <taxon>Polyporales</taxon>
        <taxon>Meripilaceae</taxon>
        <taxon>Meripilus</taxon>
    </lineage>
</organism>
<feature type="chain" id="PRO_5042021759" description="Tail specific protease domain-containing protein" evidence="1">
    <location>
        <begin position="25"/>
        <end position="646"/>
    </location>
</feature>
<accession>A0AAD5YCQ8</accession>
<name>A0AAD5YCQ8_9APHY</name>
<evidence type="ECO:0008006" key="4">
    <source>
        <dbReference type="Google" id="ProtNLM"/>
    </source>
</evidence>
<comment type="caution">
    <text evidence="2">The sequence shown here is derived from an EMBL/GenBank/DDBJ whole genome shotgun (WGS) entry which is preliminary data.</text>
</comment>
<dbReference type="PANTHER" id="PTHR37049:SF4">
    <property type="entry name" value="RHODANESE DOMAIN-CONTAINING PROTEIN"/>
    <property type="match status" value="1"/>
</dbReference>
<dbReference type="AlphaFoldDB" id="A0AAD5YCQ8"/>
<keyword evidence="3" id="KW-1185">Reference proteome</keyword>
<keyword evidence="1" id="KW-0732">Signal</keyword>
<dbReference type="SUPFAM" id="SSF52096">
    <property type="entry name" value="ClpP/crotonase"/>
    <property type="match status" value="1"/>
</dbReference>
<proteinExistence type="predicted"/>
<feature type="signal peptide" evidence="1">
    <location>
        <begin position="1"/>
        <end position="24"/>
    </location>
</feature>
<gene>
    <name evidence="2" type="ORF">NLI96_g7673</name>
</gene>
<reference evidence="2" key="1">
    <citation type="submission" date="2022-07" db="EMBL/GenBank/DDBJ databases">
        <title>Genome Sequence of Physisporinus lineatus.</title>
        <authorList>
            <person name="Buettner E."/>
        </authorList>
    </citation>
    <scope>NUCLEOTIDE SEQUENCE</scope>
    <source>
        <strain evidence="2">VT162</strain>
    </source>
</reference>
<dbReference type="EMBL" id="JANAWD010000322">
    <property type="protein sequence ID" value="KAJ3481416.1"/>
    <property type="molecule type" value="Genomic_DNA"/>
</dbReference>
<evidence type="ECO:0000313" key="3">
    <source>
        <dbReference type="Proteomes" id="UP001212997"/>
    </source>
</evidence>